<sequence>MSMNLKIELAGKKIALLGLGLENQALLQYFLKYHLKNTITICDSRAVKELGERYQILKQVPQIRWRLGKKYNQALYNFDLLFRSPGWPMACPGIQEALKHEATLTSAMNLFFSLCPTSNIIGVSGTKGKGTTSSLVYQILKTAGKKVLLGGNIGVAPFNFINKIKPTDWVVLELSSFQLEDLKASPKYSIITNIYKEHLAPADPLNPNYHKNFRSYILAKLNIARAQTKADYLFLNQKFKPLFTSYQRHLGGGRKIYFTGSKLASRLVGNYNQENIGAAIALAKTLRISNDTIKKAVATFEGLEHRLEFVAKKEGITYYDNSFATTPESTIMDLQSFKAPIILLVGGADKGANFKPLARAIKQKVKLAILLDGTATKRISQELIKIKYGRAKMPLVKSMDEAIKTAREGAEPGDIVLLSTACASFGLFKNYKERGNLFKYYVNQ</sequence>
<dbReference type="SUPFAM" id="SSF53244">
    <property type="entry name" value="MurD-like peptide ligases, peptide-binding domain"/>
    <property type="match status" value="1"/>
</dbReference>
<dbReference type="PANTHER" id="PTHR43692:SF1">
    <property type="entry name" value="UDP-N-ACETYLMURAMOYLALANINE--D-GLUTAMATE LIGASE"/>
    <property type="match status" value="1"/>
</dbReference>
<evidence type="ECO:0000256" key="10">
    <source>
        <dbReference type="RuleBase" id="RU003664"/>
    </source>
</evidence>
<evidence type="ECO:0000313" key="14">
    <source>
        <dbReference type="Proteomes" id="UP000228900"/>
    </source>
</evidence>
<comment type="catalytic activity">
    <reaction evidence="9 10">
        <text>UDP-N-acetyl-alpha-D-muramoyl-L-alanine + D-glutamate + ATP = UDP-N-acetyl-alpha-D-muramoyl-L-alanyl-D-glutamate + ADP + phosphate + H(+)</text>
        <dbReference type="Rhea" id="RHEA:16429"/>
        <dbReference type="ChEBI" id="CHEBI:15378"/>
        <dbReference type="ChEBI" id="CHEBI:29986"/>
        <dbReference type="ChEBI" id="CHEBI:30616"/>
        <dbReference type="ChEBI" id="CHEBI:43474"/>
        <dbReference type="ChEBI" id="CHEBI:83898"/>
        <dbReference type="ChEBI" id="CHEBI:83900"/>
        <dbReference type="ChEBI" id="CHEBI:456216"/>
        <dbReference type="EC" id="6.3.2.9"/>
    </reaction>
</comment>
<evidence type="ECO:0000256" key="9">
    <source>
        <dbReference type="HAMAP-Rule" id="MF_00639"/>
    </source>
</evidence>
<dbReference type="UniPathway" id="UPA00219"/>
<keyword evidence="8 9" id="KW-0131">Cell cycle</keyword>
<evidence type="ECO:0000256" key="4">
    <source>
        <dbReference type="ARBA" id="ARBA00022598"/>
    </source>
</evidence>
<evidence type="ECO:0000256" key="1">
    <source>
        <dbReference type="ARBA" id="ARBA00004496"/>
    </source>
</evidence>
<dbReference type="InterPro" id="IPR005762">
    <property type="entry name" value="MurD"/>
</dbReference>
<dbReference type="EC" id="6.3.2.9" evidence="9 10"/>
<dbReference type="GO" id="GO:0005737">
    <property type="term" value="C:cytoplasm"/>
    <property type="evidence" value="ECO:0007669"/>
    <property type="project" value="UniProtKB-SubCell"/>
</dbReference>
<dbReference type="GO" id="GO:0071555">
    <property type="term" value="P:cell wall organization"/>
    <property type="evidence" value="ECO:0007669"/>
    <property type="project" value="UniProtKB-KW"/>
</dbReference>
<keyword evidence="5 9" id="KW-0132">Cell division</keyword>
<keyword evidence="3 9" id="KW-0963">Cytoplasm</keyword>
<evidence type="ECO:0000256" key="5">
    <source>
        <dbReference type="ARBA" id="ARBA00022618"/>
    </source>
</evidence>
<evidence type="ECO:0000256" key="3">
    <source>
        <dbReference type="ARBA" id="ARBA00022490"/>
    </source>
</evidence>
<dbReference type="SUPFAM" id="SSF51984">
    <property type="entry name" value="MurCD N-terminal domain"/>
    <property type="match status" value="1"/>
</dbReference>
<keyword evidence="9 10" id="KW-0961">Cell wall biogenesis/degradation</keyword>
<comment type="pathway">
    <text evidence="2 9 10">Cell wall biogenesis; peptidoglycan biosynthesis.</text>
</comment>
<name>A0A2M6WQQ3_9BACT</name>
<dbReference type="GO" id="GO:0008764">
    <property type="term" value="F:UDP-N-acetylmuramoylalanine-D-glutamate ligase activity"/>
    <property type="evidence" value="ECO:0007669"/>
    <property type="project" value="UniProtKB-UniRule"/>
</dbReference>
<dbReference type="SUPFAM" id="SSF53623">
    <property type="entry name" value="MurD-like peptide ligases, catalytic domain"/>
    <property type="match status" value="1"/>
</dbReference>
<dbReference type="Gene3D" id="3.40.50.720">
    <property type="entry name" value="NAD(P)-binding Rossmann-like Domain"/>
    <property type="match status" value="1"/>
</dbReference>
<comment type="subcellular location">
    <subcellularLocation>
        <location evidence="1 9 10">Cytoplasm</location>
    </subcellularLocation>
</comment>
<dbReference type="Gene3D" id="3.90.190.20">
    <property type="entry name" value="Mur ligase, C-terminal domain"/>
    <property type="match status" value="1"/>
</dbReference>
<comment type="function">
    <text evidence="9 10">Cell wall formation. Catalyzes the addition of glutamate to the nucleotide precursor UDP-N-acetylmuramoyl-L-alanine (UMA).</text>
</comment>
<gene>
    <name evidence="9 13" type="primary">murD</name>
    <name evidence="13" type="ORF">COT98_01130</name>
</gene>
<accession>A0A2M6WQQ3</accession>
<reference evidence="14" key="1">
    <citation type="submission" date="2017-09" db="EMBL/GenBank/DDBJ databases">
        <title>Depth-based differentiation of microbial function through sediment-hosted aquifers and enrichment of novel symbionts in the deep terrestrial subsurface.</title>
        <authorList>
            <person name="Probst A.J."/>
            <person name="Ladd B."/>
            <person name="Jarett J.K."/>
            <person name="Geller-Mcgrath D.E."/>
            <person name="Sieber C.M.K."/>
            <person name="Emerson J.B."/>
            <person name="Anantharaman K."/>
            <person name="Thomas B.C."/>
            <person name="Malmstrom R."/>
            <person name="Stieglmeier M."/>
            <person name="Klingl A."/>
            <person name="Woyke T."/>
            <person name="Ryan C.M."/>
            <person name="Banfield J.F."/>
        </authorList>
    </citation>
    <scope>NUCLEOTIDE SEQUENCE [LARGE SCALE GENOMIC DNA]</scope>
</reference>
<dbReference type="GO" id="GO:0009252">
    <property type="term" value="P:peptidoglycan biosynthetic process"/>
    <property type="evidence" value="ECO:0007669"/>
    <property type="project" value="UniProtKB-UniRule"/>
</dbReference>
<dbReference type="Pfam" id="PF21799">
    <property type="entry name" value="MurD-like_N"/>
    <property type="match status" value="1"/>
</dbReference>
<proteinExistence type="inferred from homology"/>
<evidence type="ECO:0000256" key="7">
    <source>
        <dbReference type="ARBA" id="ARBA00022840"/>
    </source>
</evidence>
<feature type="domain" description="Mur ligase central" evidence="12">
    <location>
        <begin position="123"/>
        <end position="238"/>
    </location>
</feature>
<dbReference type="InterPro" id="IPR013221">
    <property type="entry name" value="Mur_ligase_cen"/>
</dbReference>
<keyword evidence="4 9" id="KW-0436">Ligase</keyword>
<organism evidence="13 14">
    <name type="scientific">Candidatus Falkowbacteria bacterium CG10_big_fil_rev_8_21_14_0_10_39_9</name>
    <dbReference type="NCBI Taxonomy" id="1974566"/>
    <lineage>
        <taxon>Bacteria</taxon>
        <taxon>Candidatus Falkowiibacteriota</taxon>
    </lineage>
</organism>
<feature type="domain" description="Mur ligase C-terminal" evidence="11">
    <location>
        <begin position="305"/>
        <end position="421"/>
    </location>
</feature>
<comment type="caution">
    <text evidence="13">The sequence shown here is derived from an EMBL/GenBank/DDBJ whole genome shotgun (WGS) entry which is preliminary data.</text>
</comment>
<keyword evidence="9 10" id="KW-0133">Cell shape</keyword>
<feature type="binding site" evidence="9">
    <location>
        <begin position="125"/>
        <end position="131"/>
    </location>
    <ligand>
        <name>ATP</name>
        <dbReference type="ChEBI" id="CHEBI:30616"/>
    </ligand>
</feature>
<evidence type="ECO:0000259" key="12">
    <source>
        <dbReference type="Pfam" id="PF08245"/>
    </source>
</evidence>
<dbReference type="GO" id="GO:0008360">
    <property type="term" value="P:regulation of cell shape"/>
    <property type="evidence" value="ECO:0007669"/>
    <property type="project" value="UniProtKB-KW"/>
</dbReference>
<dbReference type="AlphaFoldDB" id="A0A2M6WQQ3"/>
<keyword evidence="7 9" id="KW-0067">ATP-binding</keyword>
<dbReference type="Pfam" id="PF08245">
    <property type="entry name" value="Mur_ligase_M"/>
    <property type="match status" value="1"/>
</dbReference>
<protein>
    <recommendedName>
        <fullName evidence="9 10">UDP-N-acetylmuramoylalanine--D-glutamate ligase</fullName>
        <ecNumber evidence="9 10">6.3.2.9</ecNumber>
    </recommendedName>
    <alternativeName>
        <fullName evidence="9">D-glutamic acid-adding enzyme</fullName>
    </alternativeName>
    <alternativeName>
        <fullName evidence="9">UDP-N-acetylmuramoyl-L-alanyl-D-glutamate synthetase</fullName>
    </alternativeName>
</protein>
<dbReference type="PANTHER" id="PTHR43692">
    <property type="entry name" value="UDP-N-ACETYLMURAMOYLALANINE--D-GLUTAMATE LIGASE"/>
    <property type="match status" value="1"/>
</dbReference>
<evidence type="ECO:0000259" key="11">
    <source>
        <dbReference type="Pfam" id="PF02875"/>
    </source>
</evidence>
<keyword evidence="6 9" id="KW-0547">Nucleotide-binding</keyword>
<dbReference type="GO" id="GO:0004326">
    <property type="term" value="F:tetrahydrofolylpolyglutamate synthase activity"/>
    <property type="evidence" value="ECO:0007669"/>
    <property type="project" value="InterPro"/>
</dbReference>
<dbReference type="EMBL" id="PFAQ01000018">
    <property type="protein sequence ID" value="PIT95102.1"/>
    <property type="molecule type" value="Genomic_DNA"/>
</dbReference>
<dbReference type="InterPro" id="IPR004101">
    <property type="entry name" value="Mur_ligase_C"/>
</dbReference>
<dbReference type="GO" id="GO:0005524">
    <property type="term" value="F:ATP binding"/>
    <property type="evidence" value="ECO:0007669"/>
    <property type="project" value="UniProtKB-UniRule"/>
</dbReference>
<dbReference type="InterPro" id="IPR036615">
    <property type="entry name" value="Mur_ligase_C_dom_sf"/>
</dbReference>
<keyword evidence="9 10" id="KW-0573">Peptidoglycan synthesis</keyword>
<dbReference type="Proteomes" id="UP000228900">
    <property type="component" value="Unassembled WGS sequence"/>
</dbReference>
<evidence type="ECO:0000256" key="2">
    <source>
        <dbReference type="ARBA" id="ARBA00004752"/>
    </source>
</evidence>
<comment type="similarity">
    <text evidence="9">Belongs to the MurCDEF family.</text>
</comment>
<evidence type="ECO:0000313" key="13">
    <source>
        <dbReference type="EMBL" id="PIT95102.1"/>
    </source>
</evidence>
<dbReference type="NCBIfam" id="TIGR01087">
    <property type="entry name" value="murD"/>
    <property type="match status" value="1"/>
</dbReference>
<evidence type="ECO:0000256" key="8">
    <source>
        <dbReference type="ARBA" id="ARBA00023306"/>
    </source>
</evidence>
<dbReference type="Gene3D" id="3.40.1190.10">
    <property type="entry name" value="Mur-like, catalytic domain"/>
    <property type="match status" value="1"/>
</dbReference>
<dbReference type="HAMAP" id="MF_00639">
    <property type="entry name" value="MurD"/>
    <property type="match status" value="1"/>
</dbReference>
<dbReference type="InterPro" id="IPR036565">
    <property type="entry name" value="Mur-like_cat_sf"/>
</dbReference>
<dbReference type="InterPro" id="IPR018109">
    <property type="entry name" value="Folylpolyglutamate_synth_CS"/>
</dbReference>
<evidence type="ECO:0000256" key="6">
    <source>
        <dbReference type="ARBA" id="ARBA00022741"/>
    </source>
</evidence>
<dbReference type="GO" id="GO:0051301">
    <property type="term" value="P:cell division"/>
    <property type="evidence" value="ECO:0007669"/>
    <property type="project" value="UniProtKB-KW"/>
</dbReference>
<dbReference type="PROSITE" id="PS01011">
    <property type="entry name" value="FOLYLPOLYGLU_SYNT_1"/>
    <property type="match status" value="1"/>
</dbReference>
<dbReference type="Pfam" id="PF02875">
    <property type="entry name" value="Mur_ligase_C"/>
    <property type="match status" value="1"/>
</dbReference>